<keyword evidence="1" id="KW-1133">Transmembrane helix</keyword>
<feature type="transmembrane region" description="Helical" evidence="1">
    <location>
        <begin position="63"/>
        <end position="82"/>
    </location>
</feature>
<proteinExistence type="predicted"/>
<accession>A0A1A0WDG9</accession>
<name>A0A1A0WDG9_MYCPR</name>
<organism evidence="3 4">
    <name type="scientific">Mycolicibacterium peregrinum</name>
    <name type="common">Mycobacterium peregrinum</name>
    <dbReference type="NCBI Taxonomy" id="43304"/>
    <lineage>
        <taxon>Bacteria</taxon>
        <taxon>Bacillati</taxon>
        <taxon>Actinomycetota</taxon>
        <taxon>Actinomycetes</taxon>
        <taxon>Mycobacteriales</taxon>
        <taxon>Mycobacteriaceae</taxon>
        <taxon>Mycolicibacterium</taxon>
    </lineage>
</organism>
<feature type="chain" id="PRO_5039383721" description="DUF1772 domain-containing protein" evidence="2">
    <location>
        <begin position="20"/>
        <end position="171"/>
    </location>
</feature>
<evidence type="ECO:0008006" key="5">
    <source>
        <dbReference type="Google" id="ProtNLM"/>
    </source>
</evidence>
<gene>
    <name evidence="3" type="ORF">A5779_17830</name>
</gene>
<dbReference type="AlphaFoldDB" id="A0A1A0WDG9"/>
<protein>
    <recommendedName>
        <fullName evidence="5">DUF1772 domain-containing protein</fullName>
    </recommendedName>
</protein>
<feature type="transmembrane region" description="Helical" evidence="1">
    <location>
        <begin position="89"/>
        <end position="112"/>
    </location>
</feature>
<evidence type="ECO:0000256" key="2">
    <source>
        <dbReference type="SAM" id="SignalP"/>
    </source>
</evidence>
<keyword evidence="2" id="KW-0732">Signal</keyword>
<dbReference type="EMBL" id="LZSY01000031">
    <property type="protein sequence ID" value="OBB95868.1"/>
    <property type="molecule type" value="Genomic_DNA"/>
</dbReference>
<keyword evidence="1" id="KW-0812">Transmembrane</keyword>
<keyword evidence="1" id="KW-0472">Membrane</keyword>
<evidence type="ECO:0000313" key="4">
    <source>
        <dbReference type="Proteomes" id="UP000094008"/>
    </source>
</evidence>
<feature type="signal peptide" evidence="2">
    <location>
        <begin position="1"/>
        <end position="19"/>
    </location>
</feature>
<reference evidence="4" key="1">
    <citation type="submission" date="2016-06" db="EMBL/GenBank/DDBJ databases">
        <authorList>
            <person name="Sutton G."/>
            <person name="Brinkac L."/>
            <person name="Sanka R."/>
            <person name="Adams M."/>
            <person name="Lau E."/>
            <person name="Mehaffy C."/>
            <person name="Tameris M."/>
            <person name="Hatherill M."/>
            <person name="Hanekom W."/>
            <person name="Mahomed H."/>
            <person name="Mcshane H."/>
        </authorList>
    </citation>
    <scope>NUCLEOTIDE SEQUENCE [LARGE SCALE GENOMIC DNA]</scope>
    <source>
        <strain evidence="4">852002-10433_SCH5171157</strain>
    </source>
</reference>
<feature type="transmembrane region" description="Helical" evidence="1">
    <location>
        <begin position="132"/>
        <end position="155"/>
    </location>
</feature>
<sequence length="171" mass="17763">MDRSKTAKLLACVAAAASAALTLPPWVSLDDLGSPFRWNGLGIYIGDFSSHYSSQLDGLATSLPGWIVLIASIACAVALASATRRRWPAVVACVFAGVAFAAAVASVVWAALLVGDIKYSLGIPDDVSDRSLLNSSVLVAELATTAALAACSVYVHRSIREGMAVHQSGRM</sequence>
<evidence type="ECO:0000313" key="3">
    <source>
        <dbReference type="EMBL" id="OBB95868.1"/>
    </source>
</evidence>
<comment type="caution">
    <text evidence="3">The sequence shown here is derived from an EMBL/GenBank/DDBJ whole genome shotgun (WGS) entry which is preliminary data.</text>
</comment>
<evidence type="ECO:0000256" key="1">
    <source>
        <dbReference type="SAM" id="Phobius"/>
    </source>
</evidence>
<dbReference type="Proteomes" id="UP000094008">
    <property type="component" value="Unassembled WGS sequence"/>
</dbReference>